<dbReference type="GO" id="GO:0016787">
    <property type="term" value="F:hydrolase activity"/>
    <property type="evidence" value="ECO:0007669"/>
    <property type="project" value="UniProtKB-KW"/>
</dbReference>
<accession>A0ABS2P4R6</accession>
<dbReference type="Proteomes" id="UP000737402">
    <property type="component" value="Unassembled WGS sequence"/>
</dbReference>
<keyword evidence="8" id="KW-1185">Reference proteome</keyword>
<feature type="transmembrane region" description="Helical" evidence="6">
    <location>
        <begin position="90"/>
        <end position="111"/>
    </location>
</feature>
<keyword evidence="4 6" id="KW-1133">Transmembrane helix</keyword>
<evidence type="ECO:0000256" key="6">
    <source>
        <dbReference type="SAM" id="Phobius"/>
    </source>
</evidence>
<reference evidence="7 8" key="1">
    <citation type="submission" date="2021-01" db="EMBL/GenBank/DDBJ databases">
        <title>Genomic Encyclopedia of Type Strains, Phase IV (KMG-IV): sequencing the most valuable type-strain genomes for metagenomic binning, comparative biology and taxonomic classification.</title>
        <authorList>
            <person name="Goeker M."/>
        </authorList>
    </citation>
    <scope>NUCLEOTIDE SEQUENCE [LARGE SCALE GENOMIC DNA]</scope>
    <source>
        <strain evidence="7 8">DSM 25879</strain>
    </source>
</reference>
<comment type="caution">
    <text evidence="7">The sequence shown here is derived from an EMBL/GenBank/DDBJ whole genome shotgun (WGS) entry which is preliminary data.</text>
</comment>
<dbReference type="RefSeq" id="WP_338083109.1">
    <property type="nucleotide sequence ID" value="NZ_JAFBED010000007.1"/>
</dbReference>
<dbReference type="InterPro" id="IPR007300">
    <property type="entry name" value="CidB/LrgB"/>
</dbReference>
<comment type="subcellular location">
    <subcellularLocation>
        <location evidence="1">Cell membrane</location>
        <topology evidence="1">Multi-pass membrane protein</topology>
    </subcellularLocation>
</comment>
<keyword evidence="7" id="KW-0378">Hydrolase</keyword>
<evidence type="ECO:0000313" key="8">
    <source>
        <dbReference type="Proteomes" id="UP000737402"/>
    </source>
</evidence>
<evidence type="ECO:0000256" key="2">
    <source>
        <dbReference type="ARBA" id="ARBA00022475"/>
    </source>
</evidence>
<feature type="transmembrane region" description="Helical" evidence="6">
    <location>
        <begin position="31"/>
        <end position="53"/>
    </location>
</feature>
<keyword evidence="3 6" id="KW-0812">Transmembrane</keyword>
<name>A0ABS2P4R6_9BACI</name>
<evidence type="ECO:0000256" key="1">
    <source>
        <dbReference type="ARBA" id="ARBA00004651"/>
    </source>
</evidence>
<keyword evidence="2" id="KW-1003">Cell membrane</keyword>
<dbReference type="Pfam" id="PF04172">
    <property type="entry name" value="LrgB"/>
    <property type="match status" value="1"/>
</dbReference>
<feature type="transmembrane region" description="Helical" evidence="6">
    <location>
        <begin position="6"/>
        <end position="24"/>
    </location>
</feature>
<feature type="transmembrane region" description="Helical" evidence="6">
    <location>
        <begin position="144"/>
        <end position="167"/>
    </location>
</feature>
<protein>
    <submittedName>
        <fullName evidence="7">Murein hydrolase (TIGR00659 family)</fullName>
    </submittedName>
</protein>
<keyword evidence="5 6" id="KW-0472">Membrane</keyword>
<evidence type="ECO:0000256" key="3">
    <source>
        <dbReference type="ARBA" id="ARBA00022692"/>
    </source>
</evidence>
<gene>
    <name evidence="7" type="ORF">JOC95_003253</name>
</gene>
<dbReference type="EMBL" id="JAFBED010000007">
    <property type="protein sequence ID" value="MBM7621380.1"/>
    <property type="molecule type" value="Genomic_DNA"/>
</dbReference>
<feature type="transmembrane region" description="Helical" evidence="6">
    <location>
        <begin position="202"/>
        <end position="224"/>
    </location>
</feature>
<evidence type="ECO:0000256" key="4">
    <source>
        <dbReference type="ARBA" id="ARBA00022989"/>
    </source>
</evidence>
<evidence type="ECO:0000256" key="5">
    <source>
        <dbReference type="ARBA" id="ARBA00023136"/>
    </source>
</evidence>
<organism evidence="7 8">
    <name type="scientific">Sutcliffiella tianshenii</name>
    <dbReference type="NCBI Taxonomy" id="1463404"/>
    <lineage>
        <taxon>Bacteria</taxon>
        <taxon>Bacillati</taxon>
        <taxon>Bacillota</taxon>
        <taxon>Bacilli</taxon>
        <taxon>Bacillales</taxon>
        <taxon>Bacillaceae</taxon>
        <taxon>Sutcliffiella</taxon>
    </lineage>
</organism>
<evidence type="ECO:0000313" key="7">
    <source>
        <dbReference type="EMBL" id="MBM7621380.1"/>
    </source>
</evidence>
<dbReference type="PANTHER" id="PTHR30249:SF17">
    <property type="entry name" value="HOLIN-LIKE PROTEIN CIDB"/>
    <property type="match status" value="1"/>
</dbReference>
<proteinExistence type="predicted"/>
<dbReference type="PANTHER" id="PTHR30249">
    <property type="entry name" value="PUTATIVE SEROTONIN TRANSPORTER"/>
    <property type="match status" value="1"/>
</dbReference>
<sequence length="228" mass="24548">MIYIIGIVFFFLTILAYMGMKVIYEHVGWPLLVPVATTTMLLIVLLLATNIHYETYMTGGKWINELLSPAVVALAYPLYRNRGKIYQYMLPLFAGVASGIAAGLISGFAFVKMAGLDRAYAATFLPKSVTSPIAMDIASMTGGIPSLAAAFVVLSGMMGAIFGPYLLKMFHIEHFLGIGVGYGNAAHGIGTAKAMEYGKEEAAFSSISMILSAIVYAFMLPVAVQYLL</sequence>